<accession>A0A8S5NR28</accession>
<name>A0A8S5NR28_9CAUD</name>
<evidence type="ECO:0000313" key="2">
    <source>
        <dbReference type="EMBL" id="DAD96754.1"/>
    </source>
</evidence>
<reference evidence="2" key="1">
    <citation type="journal article" date="2021" name="Proc. Natl. Acad. Sci. U.S.A.">
        <title>A Catalog of Tens of Thousands of Viruses from Human Metagenomes Reveals Hidden Associations with Chronic Diseases.</title>
        <authorList>
            <person name="Tisza M.J."/>
            <person name="Buck C.B."/>
        </authorList>
    </citation>
    <scope>NUCLEOTIDE SEQUENCE</scope>
    <source>
        <strain evidence="2">CtdDI2</strain>
    </source>
</reference>
<evidence type="ECO:0000256" key="1">
    <source>
        <dbReference type="SAM" id="MobiDB-lite"/>
    </source>
</evidence>
<organism evidence="2">
    <name type="scientific">Podoviridae sp. ctdDI2</name>
    <dbReference type="NCBI Taxonomy" id="2826567"/>
    <lineage>
        <taxon>Viruses</taxon>
        <taxon>Duplodnaviria</taxon>
        <taxon>Heunggongvirae</taxon>
        <taxon>Uroviricota</taxon>
        <taxon>Caudoviricetes</taxon>
    </lineage>
</organism>
<dbReference type="InterPro" id="IPR056909">
    <property type="entry name" value="SU10_portal"/>
</dbReference>
<feature type="region of interest" description="Disordered" evidence="1">
    <location>
        <begin position="573"/>
        <end position="617"/>
    </location>
</feature>
<proteinExistence type="predicted"/>
<sequence>MDDKTLQEVTKRFKKARQYTESHYKKTWANAFKSYNGIRTIRGYAGQADEFVPETFSIVEALVSSYVKTKPRFKYWPLHEEQEQSVEALNGLVNYYWSINNMTDKMISWIKDMALYGTGVLAFSWLKDRPLIQNIPLNDFFVDPAARHINNPEEPGYPRYAGYRYLTSLEQLKSQMEVDIETGKVENKYKNLDKVVSGTDSEEMDKDIKEMLIGSTYGKDAISEQVEVIDYWTEKKHVMVANRSVVILEEDNPYARKESTKELPMDLDGEIIPMKVKIPAIKGFLPFAVARNYVDTSLFYGKGIAEVILKTQELLNDTASQKRDNIAYVLNNMWQIEPRYQHLAERIQSAPGAIFPIPKGALTPIEKNDISPAADAEISRLTQQMRTAVAADAAVQGISQRYSRTTATEISNQMEQSDARTNVKMQSLEDGGLSQVGSILFKMIQLFVKEDTPVRMTDHNQITWQVYSPDVYFGEYQPKVVLESTADAEIAMLSQAMQTAAQFSLQNPLVNQEAFLRNMYKTLFSKYMTEDDINEMLTVPQPMMGPDGQPVDPSLVQSGASLAPGAEEYLLGAGAAQGGGDSFNKRAQTGNQGGGGANSNDNNIRRVRSEQASTRLR</sequence>
<dbReference type="EMBL" id="BK015224">
    <property type="protein sequence ID" value="DAD96754.1"/>
    <property type="molecule type" value="Genomic_DNA"/>
</dbReference>
<dbReference type="Pfam" id="PF23899">
    <property type="entry name" value="SU10_portal"/>
    <property type="match status" value="1"/>
</dbReference>
<protein>
    <submittedName>
        <fullName evidence="2">Portal protein</fullName>
    </submittedName>
</protein>